<evidence type="ECO:0000313" key="5">
    <source>
        <dbReference type="Proteomes" id="UP000054007"/>
    </source>
</evidence>
<accession>A0A0D7BUW2</accession>
<dbReference type="SMART" id="SM00369">
    <property type="entry name" value="LRR_TYP"/>
    <property type="match status" value="7"/>
</dbReference>
<gene>
    <name evidence="4" type="ORF">CYLTODRAFT_448050</name>
</gene>
<dbReference type="PRINTS" id="PR00019">
    <property type="entry name" value="LEURICHRPT"/>
</dbReference>
<dbReference type="PANTHER" id="PTHR15454:SF56">
    <property type="entry name" value="PROTEIN PHOSPHATASE 1 REGULATORY SUBUNIT 7-RELATED"/>
    <property type="match status" value="1"/>
</dbReference>
<dbReference type="Proteomes" id="UP000054007">
    <property type="component" value="Unassembled WGS sequence"/>
</dbReference>
<feature type="compositionally biased region" description="Basic and acidic residues" evidence="3">
    <location>
        <begin position="146"/>
        <end position="156"/>
    </location>
</feature>
<dbReference type="PROSITE" id="PS51450">
    <property type="entry name" value="LRR"/>
    <property type="match status" value="2"/>
</dbReference>
<dbReference type="EMBL" id="KN880431">
    <property type="protein sequence ID" value="KIY74288.1"/>
    <property type="molecule type" value="Genomic_DNA"/>
</dbReference>
<dbReference type="STRING" id="1314674.A0A0D7BUW2"/>
<feature type="compositionally biased region" description="Low complexity" evidence="3">
    <location>
        <begin position="63"/>
        <end position="77"/>
    </location>
</feature>
<feature type="region of interest" description="Disordered" evidence="3">
    <location>
        <begin position="124"/>
        <end position="156"/>
    </location>
</feature>
<keyword evidence="1" id="KW-0433">Leucine-rich repeat</keyword>
<dbReference type="SUPFAM" id="SSF52058">
    <property type="entry name" value="L domain-like"/>
    <property type="match status" value="1"/>
</dbReference>
<feature type="compositionally biased region" description="Polar residues" evidence="3">
    <location>
        <begin position="581"/>
        <end position="595"/>
    </location>
</feature>
<dbReference type="PANTHER" id="PTHR15454">
    <property type="entry name" value="NISCHARIN RELATED"/>
    <property type="match status" value="1"/>
</dbReference>
<feature type="region of interest" description="Disordered" evidence="3">
    <location>
        <begin position="521"/>
        <end position="551"/>
    </location>
</feature>
<dbReference type="GO" id="GO:0005737">
    <property type="term" value="C:cytoplasm"/>
    <property type="evidence" value="ECO:0007669"/>
    <property type="project" value="TreeGrafter"/>
</dbReference>
<feature type="compositionally biased region" description="Low complexity" evidence="3">
    <location>
        <begin position="1"/>
        <end position="54"/>
    </location>
</feature>
<reference evidence="4 5" key="1">
    <citation type="journal article" date="2015" name="Fungal Genet. Biol.">
        <title>Evolution of novel wood decay mechanisms in Agaricales revealed by the genome sequences of Fistulina hepatica and Cylindrobasidium torrendii.</title>
        <authorList>
            <person name="Floudas D."/>
            <person name="Held B.W."/>
            <person name="Riley R."/>
            <person name="Nagy L.G."/>
            <person name="Koehler G."/>
            <person name="Ransdell A.S."/>
            <person name="Younus H."/>
            <person name="Chow J."/>
            <person name="Chiniquy J."/>
            <person name="Lipzen A."/>
            <person name="Tritt A."/>
            <person name="Sun H."/>
            <person name="Haridas S."/>
            <person name="LaButti K."/>
            <person name="Ohm R.A."/>
            <person name="Kues U."/>
            <person name="Blanchette R.A."/>
            <person name="Grigoriev I.V."/>
            <person name="Minto R.E."/>
            <person name="Hibbett D.S."/>
        </authorList>
    </citation>
    <scope>NUCLEOTIDE SEQUENCE [LARGE SCALE GENOMIC DNA]</scope>
    <source>
        <strain evidence="4 5">FP15055 ss-10</strain>
    </source>
</reference>
<dbReference type="InterPro" id="IPR001611">
    <property type="entry name" value="Leu-rich_rpt"/>
</dbReference>
<dbReference type="InterPro" id="IPR003591">
    <property type="entry name" value="Leu-rich_rpt_typical-subtyp"/>
</dbReference>
<feature type="compositionally biased region" description="Low complexity" evidence="3">
    <location>
        <begin position="85"/>
        <end position="95"/>
    </location>
</feature>
<dbReference type="AlphaFoldDB" id="A0A0D7BUW2"/>
<sequence length="850" mass="92344">MSRLPLPTSRSSTPSTPRTPTAPTTPTSTTRARGAATLSPSPTPRTRATSTLSPEVPRPRTKSTASAVPRTRTTSTVPPVPTSPKPRQAAATKSPAPKPKAEAPSSSAAQLSIREAIALKRAEARKIKTKSPSPAPEDQVPPTNERIPEDDLYGRQSVKETVERARSTGLLNLATRNLPCIPSILFEAHLNVTPEPLQSVPEEPPYGVDSRKNAAWYEGQDLKTIKMGNNEVVEIQPEISLFGSLKSLDMHKNKLQSVPATLADLLFLSYLDLSHNNLTSLPDILYALPELTVLNVAHNALTDLRLGAYFADGPKKEYVSDDFFATPINRATSPLPNLVSLNASNNKLKSGSIDFANLPTSLKIVDLSHNPLGIRDSATQALVRKLAELPVLDELHLHHAEIGDDAFPADMPSSSFAGLHVLQIEECPVTQAGIKAALQGVSQKVTFDITNDLPPPGTLRVAVGKIIVKEAWELEAERRQRQRRGLPSDPEEAKELEANGGPPVIVKEYWEYDADNGLLTEGGRRRARAEAEAKKKEEEERKAKPTEPVKEAWEVEGLFTEGAKRRARAEAASKAQEQRSGNSRPTSPVSLSSPQYWDATTKTLTLPPSTPPAKGVHGRHFSLALGPSVSASVADIVVPTPTLPLTAILKEGFADNLTKLILVNRRLDRCFSLLPEDSPCLPNLEELDLEGCSLGDHVAVVRSSDAGAPRTMEALLPLIARLFPSLHALNLAFNSLPSECLTSEALSTLITCTSQRAGLRRLGLRGNGIRELDGFKTLADGFKGHRDVPGWKLDELDLRDNDIGKIPPELGLLPLGVFLVDGNTFRVPPRRVWEREGTKGLLNWLRGRIE</sequence>
<organism evidence="4 5">
    <name type="scientific">Cylindrobasidium torrendii FP15055 ss-10</name>
    <dbReference type="NCBI Taxonomy" id="1314674"/>
    <lineage>
        <taxon>Eukaryota</taxon>
        <taxon>Fungi</taxon>
        <taxon>Dikarya</taxon>
        <taxon>Basidiomycota</taxon>
        <taxon>Agaricomycotina</taxon>
        <taxon>Agaricomycetes</taxon>
        <taxon>Agaricomycetidae</taxon>
        <taxon>Agaricales</taxon>
        <taxon>Marasmiineae</taxon>
        <taxon>Physalacriaceae</taxon>
        <taxon>Cylindrobasidium</taxon>
    </lineage>
</organism>
<proteinExistence type="predicted"/>
<feature type="region of interest" description="Disordered" evidence="3">
    <location>
        <begin position="1"/>
        <end position="111"/>
    </location>
</feature>
<evidence type="ECO:0008006" key="6">
    <source>
        <dbReference type="Google" id="ProtNLM"/>
    </source>
</evidence>
<feature type="compositionally biased region" description="Basic and acidic residues" evidence="3">
    <location>
        <begin position="522"/>
        <end position="551"/>
    </location>
</feature>
<evidence type="ECO:0000256" key="1">
    <source>
        <dbReference type="ARBA" id="ARBA00022614"/>
    </source>
</evidence>
<evidence type="ECO:0000313" key="4">
    <source>
        <dbReference type="EMBL" id="KIY74288.1"/>
    </source>
</evidence>
<name>A0A0D7BUW2_9AGAR</name>
<dbReference type="InterPro" id="IPR032675">
    <property type="entry name" value="LRR_dom_sf"/>
</dbReference>
<dbReference type="Pfam" id="PF13855">
    <property type="entry name" value="LRR_8"/>
    <property type="match status" value="1"/>
</dbReference>
<keyword evidence="5" id="KW-1185">Reference proteome</keyword>
<dbReference type="OrthoDB" id="1517790at2759"/>
<evidence type="ECO:0000256" key="3">
    <source>
        <dbReference type="SAM" id="MobiDB-lite"/>
    </source>
</evidence>
<feature type="region of interest" description="Disordered" evidence="3">
    <location>
        <begin position="478"/>
        <end position="500"/>
    </location>
</feature>
<protein>
    <recommendedName>
        <fullName evidence="6">L domain-like protein</fullName>
    </recommendedName>
</protein>
<feature type="region of interest" description="Disordered" evidence="3">
    <location>
        <begin position="564"/>
        <end position="595"/>
    </location>
</feature>
<keyword evidence="2" id="KW-0677">Repeat</keyword>
<dbReference type="Gene3D" id="3.80.10.10">
    <property type="entry name" value="Ribonuclease Inhibitor"/>
    <property type="match status" value="3"/>
</dbReference>
<evidence type="ECO:0000256" key="2">
    <source>
        <dbReference type="ARBA" id="ARBA00022737"/>
    </source>
</evidence>